<comment type="caution">
    <text evidence="4">The sequence shown here is derived from an EMBL/GenBank/DDBJ whole genome shotgun (WGS) entry which is preliminary data.</text>
</comment>
<accession>A0ABD3G4J1</accession>
<feature type="region of interest" description="Disordered" evidence="2">
    <location>
        <begin position="1"/>
        <end position="60"/>
    </location>
</feature>
<feature type="coiled-coil region" evidence="1">
    <location>
        <begin position="113"/>
        <end position="154"/>
    </location>
</feature>
<dbReference type="Proteomes" id="UP001632037">
    <property type="component" value="Unassembled WGS sequence"/>
</dbReference>
<gene>
    <name evidence="4" type="ORF">V7S43_002036</name>
</gene>
<dbReference type="PANTHER" id="PTHR37616:SF2">
    <property type="entry name" value="BZIP DOMAIN-CONTAINING PROTEIN"/>
    <property type="match status" value="1"/>
</dbReference>
<evidence type="ECO:0000259" key="3">
    <source>
        <dbReference type="PROSITE" id="PS50217"/>
    </source>
</evidence>
<dbReference type="SUPFAM" id="SSF57959">
    <property type="entry name" value="Leucine zipper domain"/>
    <property type="match status" value="1"/>
</dbReference>
<dbReference type="Gene3D" id="1.20.5.170">
    <property type="match status" value="1"/>
</dbReference>
<evidence type="ECO:0000313" key="4">
    <source>
        <dbReference type="EMBL" id="KAL3672744.1"/>
    </source>
</evidence>
<keyword evidence="5" id="KW-1185">Reference proteome</keyword>
<dbReference type="SMART" id="SM00338">
    <property type="entry name" value="BRLZ"/>
    <property type="match status" value="1"/>
</dbReference>
<evidence type="ECO:0000313" key="5">
    <source>
        <dbReference type="Proteomes" id="UP001632037"/>
    </source>
</evidence>
<sequence length="170" mass="19183">MRDPSKTTCRPWIRPAYHPAARPEPPASGPDPGKAQRTARVNARRDKRKPLEAADTTHISASKKLKIGPTLYPSGEERLCAMEAQLDNLNPDSKEAKRKRRLIRNRMSAQLHRERKKTYVGELEDQLQAKERELKALQDKITTMAVESKHLKQQLATCTCSRSTISTGTS</sequence>
<feature type="domain" description="BZIP" evidence="3">
    <location>
        <begin position="95"/>
        <end position="158"/>
    </location>
</feature>
<dbReference type="PANTHER" id="PTHR37616">
    <property type="entry name" value="BZIP TRANSCRIPTION FACTOR 60-LIKE"/>
    <property type="match status" value="1"/>
</dbReference>
<protein>
    <recommendedName>
        <fullName evidence="3">BZIP domain-containing protein</fullName>
    </recommendedName>
</protein>
<dbReference type="Pfam" id="PF00170">
    <property type="entry name" value="bZIP_1"/>
    <property type="match status" value="1"/>
</dbReference>
<organism evidence="4 5">
    <name type="scientific">Phytophthora oleae</name>
    <dbReference type="NCBI Taxonomy" id="2107226"/>
    <lineage>
        <taxon>Eukaryota</taxon>
        <taxon>Sar</taxon>
        <taxon>Stramenopiles</taxon>
        <taxon>Oomycota</taxon>
        <taxon>Peronosporomycetes</taxon>
        <taxon>Peronosporales</taxon>
        <taxon>Peronosporaceae</taxon>
        <taxon>Phytophthora</taxon>
    </lineage>
</organism>
<proteinExistence type="predicted"/>
<evidence type="ECO:0000256" key="2">
    <source>
        <dbReference type="SAM" id="MobiDB-lite"/>
    </source>
</evidence>
<dbReference type="InterPro" id="IPR004827">
    <property type="entry name" value="bZIP"/>
</dbReference>
<dbReference type="CDD" id="cd14704">
    <property type="entry name" value="bZIP_HY5-like"/>
    <property type="match status" value="1"/>
</dbReference>
<dbReference type="PROSITE" id="PS50217">
    <property type="entry name" value="BZIP"/>
    <property type="match status" value="1"/>
</dbReference>
<dbReference type="EMBL" id="JBIMZQ010000003">
    <property type="protein sequence ID" value="KAL3672744.1"/>
    <property type="molecule type" value="Genomic_DNA"/>
</dbReference>
<name>A0ABD3G4J1_9STRA</name>
<keyword evidence="1" id="KW-0175">Coiled coil</keyword>
<reference evidence="4 5" key="1">
    <citation type="submission" date="2024-09" db="EMBL/GenBank/DDBJ databases">
        <title>Genome sequencing and assembly of Phytophthora oleae, isolate VK10A, causative agent of rot of olive drupes.</title>
        <authorList>
            <person name="Conti Taguali S."/>
            <person name="Riolo M."/>
            <person name="La Spada F."/>
            <person name="Cacciola S.O."/>
            <person name="Dionisio G."/>
        </authorList>
    </citation>
    <scope>NUCLEOTIDE SEQUENCE [LARGE SCALE GENOMIC DNA]</scope>
    <source>
        <strain evidence="4 5">VK10A</strain>
    </source>
</reference>
<evidence type="ECO:0000256" key="1">
    <source>
        <dbReference type="SAM" id="Coils"/>
    </source>
</evidence>
<dbReference type="AlphaFoldDB" id="A0ABD3G4J1"/>
<dbReference type="InterPro" id="IPR046347">
    <property type="entry name" value="bZIP_sf"/>
</dbReference>